<accession>A0A1I5TPG1</accession>
<proteinExistence type="predicted"/>
<dbReference type="NCBIfam" id="NF038153">
    <property type="entry name" value="lant_leader_L1a"/>
    <property type="match status" value="1"/>
</dbReference>
<protein>
    <submittedName>
        <fullName evidence="1">Uncharacterized protein</fullName>
    </submittedName>
</protein>
<dbReference type="AlphaFoldDB" id="A0A1I5TPG1"/>
<evidence type="ECO:0000313" key="2">
    <source>
        <dbReference type="Proteomes" id="UP000199306"/>
    </source>
</evidence>
<sequence length="59" mass="6601">MKKNKNQKLVVDKQSISKLTNNEVTNVDGGRNTLVDPIITKTIIQSCFCPVLTVIRDVE</sequence>
<dbReference type="RefSeq" id="WP_092017322.1">
    <property type="nucleotide sequence ID" value="NZ_FOXH01000006.1"/>
</dbReference>
<keyword evidence="2" id="KW-1185">Reference proteome</keyword>
<dbReference type="Proteomes" id="UP000199306">
    <property type="component" value="Unassembled WGS sequence"/>
</dbReference>
<gene>
    <name evidence="1" type="ORF">SAMN04515674_106141</name>
</gene>
<name>A0A1I5TPG1_9BACT</name>
<reference evidence="1 2" key="1">
    <citation type="submission" date="2016-10" db="EMBL/GenBank/DDBJ databases">
        <authorList>
            <person name="de Groot N.N."/>
        </authorList>
    </citation>
    <scope>NUCLEOTIDE SEQUENCE [LARGE SCALE GENOMIC DNA]</scope>
    <source>
        <strain evidence="2">E92,LMG 26720,CCM 7988</strain>
    </source>
</reference>
<dbReference type="EMBL" id="FOXH01000006">
    <property type="protein sequence ID" value="SFP84962.1"/>
    <property type="molecule type" value="Genomic_DNA"/>
</dbReference>
<organism evidence="1 2">
    <name type="scientific">Pseudarcicella hirudinis</name>
    <dbReference type="NCBI Taxonomy" id="1079859"/>
    <lineage>
        <taxon>Bacteria</taxon>
        <taxon>Pseudomonadati</taxon>
        <taxon>Bacteroidota</taxon>
        <taxon>Cytophagia</taxon>
        <taxon>Cytophagales</taxon>
        <taxon>Flectobacillaceae</taxon>
        <taxon>Pseudarcicella</taxon>
    </lineage>
</organism>
<dbReference type="InterPro" id="IPR058238">
    <property type="entry name" value="Lant_leader_dom"/>
</dbReference>
<evidence type="ECO:0000313" key="1">
    <source>
        <dbReference type="EMBL" id="SFP84962.1"/>
    </source>
</evidence>
<dbReference type="STRING" id="1079859.SAMN04515674_106141"/>